<accession>A0A559KCT6</accession>
<organism evidence="1 2">
    <name type="scientific">Paenibacillus cremeus</name>
    <dbReference type="NCBI Taxonomy" id="2163881"/>
    <lineage>
        <taxon>Bacteria</taxon>
        <taxon>Bacillati</taxon>
        <taxon>Bacillota</taxon>
        <taxon>Bacilli</taxon>
        <taxon>Bacillales</taxon>
        <taxon>Paenibacillaceae</taxon>
        <taxon>Paenibacillus</taxon>
    </lineage>
</organism>
<dbReference type="Proteomes" id="UP000317036">
    <property type="component" value="Unassembled WGS sequence"/>
</dbReference>
<gene>
    <name evidence="1" type="ORF">FPZ49_11335</name>
</gene>
<proteinExistence type="predicted"/>
<evidence type="ECO:0000313" key="2">
    <source>
        <dbReference type="Proteomes" id="UP000317036"/>
    </source>
</evidence>
<protein>
    <submittedName>
        <fullName evidence="1">Uncharacterized protein</fullName>
    </submittedName>
</protein>
<dbReference type="RefSeq" id="WP_144846576.1">
    <property type="nucleotide sequence ID" value="NZ_VNJI01000011.1"/>
</dbReference>
<reference evidence="1 2" key="1">
    <citation type="submission" date="2019-07" db="EMBL/GenBank/DDBJ databases">
        <authorList>
            <person name="Kim J."/>
        </authorList>
    </citation>
    <scope>NUCLEOTIDE SEQUENCE [LARGE SCALE GENOMIC DNA]</scope>
    <source>
        <strain evidence="1 2">JC52</strain>
    </source>
</reference>
<evidence type="ECO:0000313" key="1">
    <source>
        <dbReference type="EMBL" id="TVY09956.1"/>
    </source>
</evidence>
<sequence>MDKNKNVIDFDTILNQKENCNHEHVCPHCEWQDKTIDNFISRIKGLSINGQTFREEVENLIGYVEYLTRRDTLAEIAGTLMQEVQYMDGDDEE</sequence>
<comment type="caution">
    <text evidence="1">The sequence shown here is derived from an EMBL/GenBank/DDBJ whole genome shotgun (WGS) entry which is preliminary data.</text>
</comment>
<keyword evidence="2" id="KW-1185">Reference proteome</keyword>
<dbReference type="AlphaFoldDB" id="A0A559KCT6"/>
<name>A0A559KCT6_9BACL</name>
<dbReference type="EMBL" id="VNJI01000011">
    <property type="protein sequence ID" value="TVY09956.1"/>
    <property type="molecule type" value="Genomic_DNA"/>
</dbReference>